<name>A0A1H9W5A2_9BACI</name>
<dbReference type="EMBL" id="FOGT01000014">
    <property type="protein sequence ID" value="SES29045.1"/>
    <property type="molecule type" value="Genomic_DNA"/>
</dbReference>
<evidence type="ECO:0000259" key="1">
    <source>
        <dbReference type="PROSITE" id="PS51819"/>
    </source>
</evidence>
<evidence type="ECO:0000313" key="3">
    <source>
        <dbReference type="Proteomes" id="UP000198571"/>
    </source>
</evidence>
<keyword evidence="3" id="KW-1185">Reference proteome</keyword>
<sequence length="117" mass="12973">MGRVVGFELSSQDPEKATAFYSNVFDWKVADPKWNFWAVTTGDNDSSGINGGISKGPADFPHGTRIQIEVASIDQTIKKATENGAMVVREKMEFDDFYLAYLTDPTGNGISIFERKE</sequence>
<dbReference type="OrthoDB" id="9804235at2"/>
<gene>
    <name evidence="2" type="ORF">SAMN05518684_11483</name>
</gene>
<dbReference type="PROSITE" id="PS51819">
    <property type="entry name" value="VOC"/>
    <property type="match status" value="1"/>
</dbReference>
<accession>A0A1H9W5A2</accession>
<dbReference type="Gene3D" id="3.10.180.10">
    <property type="entry name" value="2,3-Dihydroxybiphenyl 1,2-Dioxygenase, domain 1"/>
    <property type="match status" value="1"/>
</dbReference>
<dbReference type="Proteomes" id="UP000198571">
    <property type="component" value="Unassembled WGS sequence"/>
</dbReference>
<dbReference type="InterPro" id="IPR037523">
    <property type="entry name" value="VOC_core"/>
</dbReference>
<dbReference type="InterPro" id="IPR041581">
    <property type="entry name" value="Glyoxalase_6"/>
</dbReference>
<evidence type="ECO:0000313" key="2">
    <source>
        <dbReference type="EMBL" id="SES29045.1"/>
    </source>
</evidence>
<dbReference type="InterPro" id="IPR029068">
    <property type="entry name" value="Glyas_Bleomycin-R_OHBP_Dase"/>
</dbReference>
<organism evidence="2 3">
    <name type="scientific">Salipaludibacillus aurantiacus</name>
    <dbReference type="NCBI Taxonomy" id="1601833"/>
    <lineage>
        <taxon>Bacteria</taxon>
        <taxon>Bacillati</taxon>
        <taxon>Bacillota</taxon>
        <taxon>Bacilli</taxon>
        <taxon>Bacillales</taxon>
        <taxon>Bacillaceae</taxon>
    </lineage>
</organism>
<dbReference type="RefSeq" id="WP_093054232.1">
    <property type="nucleotide sequence ID" value="NZ_FOGT01000014.1"/>
</dbReference>
<protein>
    <recommendedName>
        <fullName evidence="1">VOC domain-containing protein</fullName>
    </recommendedName>
</protein>
<dbReference type="InterPro" id="IPR052164">
    <property type="entry name" value="Anthracycline_SecMetBiosynth"/>
</dbReference>
<feature type="domain" description="VOC" evidence="1">
    <location>
        <begin position="3"/>
        <end position="115"/>
    </location>
</feature>
<dbReference type="PANTHER" id="PTHR33993">
    <property type="entry name" value="GLYOXALASE-RELATED"/>
    <property type="match status" value="1"/>
</dbReference>
<dbReference type="AlphaFoldDB" id="A0A1H9W5A2"/>
<dbReference type="SUPFAM" id="SSF54593">
    <property type="entry name" value="Glyoxalase/Bleomycin resistance protein/Dihydroxybiphenyl dioxygenase"/>
    <property type="match status" value="1"/>
</dbReference>
<proteinExistence type="predicted"/>
<reference evidence="3" key="1">
    <citation type="submission" date="2016-10" db="EMBL/GenBank/DDBJ databases">
        <authorList>
            <person name="Varghese N."/>
            <person name="Submissions S."/>
        </authorList>
    </citation>
    <scope>NUCLEOTIDE SEQUENCE [LARGE SCALE GENOMIC DNA]</scope>
    <source>
        <strain evidence="3">S9</strain>
    </source>
</reference>
<dbReference type="Pfam" id="PF18029">
    <property type="entry name" value="Glyoxalase_6"/>
    <property type="match status" value="1"/>
</dbReference>
<dbReference type="STRING" id="1601833.SAMN05518684_11483"/>